<reference evidence="3" key="2">
    <citation type="submission" date="2015-05" db="EMBL/GenBank/DDBJ databases">
        <title>Complete genome sequence of Corynebacterium uterequi DSM 45634, isolated from the uterus of a maiden mare.</title>
        <authorList>
            <person name="Ruckert C."/>
            <person name="Albersmeier A."/>
            <person name="Winkler A."/>
            <person name="Tauch A."/>
        </authorList>
    </citation>
    <scope>NUCLEOTIDE SEQUENCE [LARGE SCALE GENOMIC DNA]</scope>
    <source>
        <strain evidence="3">DSM 45634</strain>
    </source>
</reference>
<feature type="region of interest" description="Disordered" evidence="1">
    <location>
        <begin position="1"/>
        <end position="25"/>
    </location>
</feature>
<dbReference type="EMBL" id="CP011546">
    <property type="protein sequence ID" value="AKK11032.1"/>
    <property type="molecule type" value="Genomic_DNA"/>
</dbReference>
<evidence type="ECO:0000313" key="2">
    <source>
        <dbReference type="EMBL" id="AKK11032.1"/>
    </source>
</evidence>
<proteinExistence type="predicted"/>
<organism evidence="2 3">
    <name type="scientific">Corynebacterium uterequi</name>
    <dbReference type="NCBI Taxonomy" id="1072256"/>
    <lineage>
        <taxon>Bacteria</taxon>
        <taxon>Bacillati</taxon>
        <taxon>Actinomycetota</taxon>
        <taxon>Actinomycetes</taxon>
        <taxon>Mycobacteriales</taxon>
        <taxon>Corynebacteriaceae</taxon>
        <taxon>Corynebacterium</taxon>
    </lineage>
</organism>
<dbReference type="STRING" id="1072256.CUTER_05170"/>
<dbReference type="AlphaFoldDB" id="A0A0G3HIP2"/>
<accession>A0A0G3HIP2</accession>
<evidence type="ECO:0000313" key="3">
    <source>
        <dbReference type="Proteomes" id="UP000035548"/>
    </source>
</evidence>
<protein>
    <submittedName>
        <fullName evidence="2">Uncharacterized protein</fullName>
    </submittedName>
</protein>
<dbReference type="Proteomes" id="UP000035548">
    <property type="component" value="Chromosome"/>
</dbReference>
<keyword evidence="3" id="KW-1185">Reference proteome</keyword>
<dbReference type="PATRIC" id="fig|1072256.5.peg.1022"/>
<reference evidence="2 3" key="1">
    <citation type="journal article" date="2015" name="Genome Announc.">
        <title>Virulence Factor Genes Detected in the Complete Genome Sequence of Corynebacterium uterequi DSM 45634, Isolated from the Uterus of a Maiden Mare.</title>
        <authorList>
            <person name="Ruckert C."/>
            <person name="Kriete M."/>
            <person name="Jaenicke S."/>
            <person name="Winkler A."/>
            <person name="Tauch A."/>
        </authorList>
    </citation>
    <scope>NUCLEOTIDE SEQUENCE [LARGE SCALE GENOMIC DNA]</scope>
    <source>
        <strain evidence="2 3">DSM 45634</strain>
    </source>
</reference>
<name>A0A0G3HIP2_9CORY</name>
<gene>
    <name evidence="2" type="ORF">CUTER_05170</name>
</gene>
<sequence length="74" mass="7650">MPPGPCAAGRPNAVAVTPRPRDPRESLVTPAELAARMAEVLDPVAADAAEEAAQLEAAHTILSDVLYNTAKESS</sequence>
<evidence type="ECO:0000256" key="1">
    <source>
        <dbReference type="SAM" id="MobiDB-lite"/>
    </source>
</evidence>
<dbReference type="KEGG" id="cut:CUTER_05170"/>